<evidence type="ECO:0000256" key="10">
    <source>
        <dbReference type="RuleBase" id="RU351113"/>
    </source>
</evidence>
<keyword evidence="3 10" id="KW-0716">Sensory transduction</keyword>
<evidence type="ECO:0000256" key="9">
    <source>
        <dbReference type="ARBA" id="ARBA00023224"/>
    </source>
</evidence>
<gene>
    <name evidence="14" type="primary">LOC113211051</name>
</gene>
<keyword evidence="13" id="KW-1185">Reference proteome</keyword>
<dbReference type="GO" id="GO:0007165">
    <property type="term" value="P:signal transduction"/>
    <property type="evidence" value="ECO:0007669"/>
    <property type="project" value="UniProtKB-KW"/>
</dbReference>
<keyword evidence="9 10" id="KW-0807">Transducer</keyword>
<evidence type="ECO:0000256" key="4">
    <source>
        <dbReference type="ARBA" id="ARBA00022692"/>
    </source>
</evidence>
<keyword evidence="12" id="KW-0732">Signal</keyword>
<sequence length="361" mass="39765">MFAFNYILLALSGIWPPEGLPPALLGVYVVLSTVAHAFFFYSCGAYTVGFLNCDDVDLAMGAACDVLVVYLTCYKIFVLLKNKRVINGLVYSLRHELNVSYAPLQRACRDHEEAVNNLASKVTGRYYLVLLSVDATYIFMYFRAELRGQVRIPMWDPFGARVSTGLPFLLYSCVPVSAALMSGIHTTVFDTMILTFSLLLGAKIDNLTRLLVTLEEDTGPRPAAEVRAERQRRLREAVIIHQKIIRYRFACHARPAALHGRGHPHDQLSAVAAAAALDPVLERGEHRHQEQAPGRGGGALPLGGRRPRLPRQHADADAASAAAAGAHRLQDGPAQLLDLRRYCQELVLPVHVHAAHAVEKS</sequence>
<keyword evidence="2" id="KW-1003">Cell membrane</keyword>
<evidence type="ECO:0000256" key="2">
    <source>
        <dbReference type="ARBA" id="ARBA00022475"/>
    </source>
</evidence>
<evidence type="ECO:0000256" key="8">
    <source>
        <dbReference type="ARBA" id="ARBA00023170"/>
    </source>
</evidence>
<dbReference type="AlphaFoldDB" id="A0A6J1T338"/>
<feature type="transmembrane region" description="Helical" evidence="10">
    <location>
        <begin position="158"/>
        <end position="178"/>
    </location>
</feature>
<evidence type="ECO:0000313" key="13">
    <source>
        <dbReference type="Proteomes" id="UP000504606"/>
    </source>
</evidence>
<keyword evidence="6 10" id="KW-1133">Transmembrane helix</keyword>
<keyword evidence="8 10" id="KW-0675">Receptor</keyword>
<dbReference type="PANTHER" id="PTHR21137">
    <property type="entry name" value="ODORANT RECEPTOR"/>
    <property type="match status" value="1"/>
</dbReference>
<feature type="signal peptide" evidence="12">
    <location>
        <begin position="1"/>
        <end position="19"/>
    </location>
</feature>
<evidence type="ECO:0000313" key="14">
    <source>
        <dbReference type="RefSeq" id="XP_026285081.2"/>
    </source>
</evidence>
<dbReference type="InterPro" id="IPR004117">
    <property type="entry name" value="7tm6_olfct_rcpt"/>
</dbReference>
<keyword evidence="4 10" id="KW-0812">Transmembrane</keyword>
<feature type="region of interest" description="Disordered" evidence="11">
    <location>
        <begin position="284"/>
        <end position="326"/>
    </location>
</feature>
<organism evidence="13 14">
    <name type="scientific">Frankliniella occidentalis</name>
    <name type="common">Western flower thrips</name>
    <name type="synonym">Euthrips occidentalis</name>
    <dbReference type="NCBI Taxonomy" id="133901"/>
    <lineage>
        <taxon>Eukaryota</taxon>
        <taxon>Metazoa</taxon>
        <taxon>Ecdysozoa</taxon>
        <taxon>Arthropoda</taxon>
        <taxon>Hexapoda</taxon>
        <taxon>Insecta</taxon>
        <taxon>Pterygota</taxon>
        <taxon>Neoptera</taxon>
        <taxon>Paraneoptera</taxon>
        <taxon>Thysanoptera</taxon>
        <taxon>Terebrantia</taxon>
        <taxon>Thripoidea</taxon>
        <taxon>Thripidae</taxon>
        <taxon>Frankliniella</taxon>
    </lineage>
</organism>
<keyword evidence="5 10" id="KW-0552">Olfaction</keyword>
<dbReference type="KEGG" id="foc:113211051"/>
<evidence type="ECO:0000256" key="6">
    <source>
        <dbReference type="ARBA" id="ARBA00022989"/>
    </source>
</evidence>
<dbReference type="Pfam" id="PF02949">
    <property type="entry name" value="7tm_6"/>
    <property type="match status" value="1"/>
</dbReference>
<proteinExistence type="inferred from homology"/>
<evidence type="ECO:0000256" key="3">
    <source>
        <dbReference type="ARBA" id="ARBA00022606"/>
    </source>
</evidence>
<evidence type="ECO:0000256" key="12">
    <source>
        <dbReference type="SAM" id="SignalP"/>
    </source>
</evidence>
<evidence type="ECO:0000256" key="7">
    <source>
        <dbReference type="ARBA" id="ARBA00023136"/>
    </source>
</evidence>
<accession>A0A6J1T338</accession>
<evidence type="ECO:0000256" key="5">
    <source>
        <dbReference type="ARBA" id="ARBA00022725"/>
    </source>
</evidence>
<name>A0A6J1T338_FRAOC</name>
<reference evidence="14" key="1">
    <citation type="submission" date="2025-08" db="UniProtKB">
        <authorList>
            <consortium name="RefSeq"/>
        </authorList>
    </citation>
    <scope>IDENTIFICATION</scope>
    <source>
        <tissue evidence="14">Whole organism</tissue>
    </source>
</reference>
<feature type="transmembrane region" description="Helical" evidence="10">
    <location>
        <begin position="58"/>
        <end position="80"/>
    </location>
</feature>
<evidence type="ECO:0000256" key="11">
    <source>
        <dbReference type="SAM" id="MobiDB-lite"/>
    </source>
</evidence>
<comment type="subcellular location">
    <subcellularLocation>
        <location evidence="1 10">Cell membrane</location>
        <topology evidence="1 10">Multi-pass membrane protein</topology>
    </subcellularLocation>
</comment>
<comment type="caution">
    <text evidence="10">Lacks conserved residue(s) required for the propagation of feature annotation.</text>
</comment>
<dbReference type="GeneID" id="113211051"/>
<comment type="similarity">
    <text evidence="10">Belongs to the insect chemoreceptor superfamily. Heteromeric odorant receptor channel (TC 1.A.69) family.</text>
</comment>
<feature type="transmembrane region" description="Helical" evidence="10">
    <location>
        <begin position="25"/>
        <end position="51"/>
    </location>
</feature>
<dbReference type="GO" id="GO:0005886">
    <property type="term" value="C:plasma membrane"/>
    <property type="evidence" value="ECO:0007669"/>
    <property type="project" value="UniProtKB-SubCell"/>
</dbReference>
<feature type="transmembrane region" description="Helical" evidence="10">
    <location>
        <begin position="126"/>
        <end position="146"/>
    </location>
</feature>
<dbReference type="Proteomes" id="UP000504606">
    <property type="component" value="Unplaced"/>
</dbReference>
<dbReference type="GO" id="GO:0004984">
    <property type="term" value="F:olfactory receptor activity"/>
    <property type="evidence" value="ECO:0007669"/>
    <property type="project" value="InterPro"/>
</dbReference>
<feature type="compositionally biased region" description="Low complexity" evidence="11">
    <location>
        <begin position="317"/>
        <end position="326"/>
    </location>
</feature>
<dbReference type="PANTHER" id="PTHR21137:SF35">
    <property type="entry name" value="ODORANT RECEPTOR 19A-RELATED"/>
    <property type="match status" value="1"/>
</dbReference>
<feature type="chain" id="PRO_5038798166" description="Odorant receptor" evidence="12">
    <location>
        <begin position="20"/>
        <end position="361"/>
    </location>
</feature>
<dbReference type="GO" id="GO:0005549">
    <property type="term" value="F:odorant binding"/>
    <property type="evidence" value="ECO:0007669"/>
    <property type="project" value="InterPro"/>
</dbReference>
<dbReference type="RefSeq" id="XP_026285081.2">
    <property type="nucleotide sequence ID" value="XM_026429296.2"/>
</dbReference>
<keyword evidence="7 10" id="KW-0472">Membrane</keyword>
<evidence type="ECO:0000256" key="1">
    <source>
        <dbReference type="ARBA" id="ARBA00004651"/>
    </source>
</evidence>
<protein>
    <recommendedName>
        <fullName evidence="10">Odorant receptor</fullName>
    </recommendedName>
</protein>